<proteinExistence type="predicted"/>
<reference evidence="1" key="2">
    <citation type="submission" date="2020-11" db="EMBL/GenBank/DDBJ databases">
        <authorList>
            <person name="McCartney M.A."/>
            <person name="Auch B."/>
            <person name="Kono T."/>
            <person name="Mallez S."/>
            <person name="Becker A."/>
            <person name="Gohl D.M."/>
            <person name="Silverstein K.A.T."/>
            <person name="Koren S."/>
            <person name="Bechman K.B."/>
            <person name="Herman A."/>
            <person name="Abrahante J.E."/>
            <person name="Garbe J."/>
        </authorList>
    </citation>
    <scope>NUCLEOTIDE SEQUENCE</scope>
    <source>
        <strain evidence="1">Duluth1</strain>
        <tissue evidence="1">Whole animal</tissue>
    </source>
</reference>
<evidence type="ECO:0000313" key="2">
    <source>
        <dbReference type="Proteomes" id="UP000828390"/>
    </source>
</evidence>
<accession>A0A9D4REY8</accession>
<keyword evidence="2" id="KW-1185">Reference proteome</keyword>
<protein>
    <submittedName>
        <fullName evidence="1">Uncharacterized protein</fullName>
    </submittedName>
</protein>
<dbReference type="Proteomes" id="UP000828390">
    <property type="component" value="Unassembled WGS sequence"/>
</dbReference>
<dbReference type="EMBL" id="JAIWYP010000002">
    <property type="protein sequence ID" value="KAH3866056.1"/>
    <property type="molecule type" value="Genomic_DNA"/>
</dbReference>
<reference evidence="1" key="1">
    <citation type="journal article" date="2019" name="bioRxiv">
        <title>The Genome of the Zebra Mussel, Dreissena polymorpha: A Resource for Invasive Species Research.</title>
        <authorList>
            <person name="McCartney M.A."/>
            <person name="Auch B."/>
            <person name="Kono T."/>
            <person name="Mallez S."/>
            <person name="Zhang Y."/>
            <person name="Obille A."/>
            <person name="Becker A."/>
            <person name="Abrahante J.E."/>
            <person name="Garbe J."/>
            <person name="Badalamenti J.P."/>
            <person name="Herman A."/>
            <person name="Mangelson H."/>
            <person name="Liachko I."/>
            <person name="Sullivan S."/>
            <person name="Sone E.D."/>
            <person name="Koren S."/>
            <person name="Silverstein K.A.T."/>
            <person name="Beckman K.B."/>
            <person name="Gohl D.M."/>
        </authorList>
    </citation>
    <scope>NUCLEOTIDE SEQUENCE</scope>
    <source>
        <strain evidence="1">Duluth1</strain>
        <tissue evidence="1">Whole animal</tissue>
    </source>
</reference>
<comment type="caution">
    <text evidence="1">The sequence shown here is derived from an EMBL/GenBank/DDBJ whole genome shotgun (WGS) entry which is preliminary data.</text>
</comment>
<name>A0A9D4REY8_DREPO</name>
<sequence>MELALVSSTGVNKLIHLEYFVLQITLNISQRQKDVDLPLLRLMINDLGTMVKVRTFDLKVEASLGGIYLQYLKTEGEGHIVTYKLCVSFC</sequence>
<evidence type="ECO:0000313" key="1">
    <source>
        <dbReference type="EMBL" id="KAH3866056.1"/>
    </source>
</evidence>
<gene>
    <name evidence="1" type="ORF">DPMN_029107</name>
</gene>
<organism evidence="1 2">
    <name type="scientific">Dreissena polymorpha</name>
    <name type="common">Zebra mussel</name>
    <name type="synonym">Mytilus polymorpha</name>
    <dbReference type="NCBI Taxonomy" id="45954"/>
    <lineage>
        <taxon>Eukaryota</taxon>
        <taxon>Metazoa</taxon>
        <taxon>Spiralia</taxon>
        <taxon>Lophotrochozoa</taxon>
        <taxon>Mollusca</taxon>
        <taxon>Bivalvia</taxon>
        <taxon>Autobranchia</taxon>
        <taxon>Heteroconchia</taxon>
        <taxon>Euheterodonta</taxon>
        <taxon>Imparidentia</taxon>
        <taxon>Neoheterodontei</taxon>
        <taxon>Myida</taxon>
        <taxon>Dreissenoidea</taxon>
        <taxon>Dreissenidae</taxon>
        <taxon>Dreissena</taxon>
    </lineage>
</organism>
<dbReference type="AlphaFoldDB" id="A0A9D4REY8"/>